<gene>
    <name evidence="11" type="primary">lpxB</name>
    <name evidence="11" type="ORF">Dpo_5c03210</name>
</gene>
<dbReference type="GO" id="GO:0008915">
    <property type="term" value="F:lipid-A-disaccharide synthase activity"/>
    <property type="evidence" value="ECO:0007669"/>
    <property type="project" value="UniProtKB-UniRule"/>
</dbReference>
<dbReference type="OrthoDB" id="9801642at2"/>
<evidence type="ECO:0000256" key="4">
    <source>
        <dbReference type="ARBA" id="ARBA00022516"/>
    </source>
</evidence>
<dbReference type="PANTHER" id="PTHR30372:SF4">
    <property type="entry name" value="LIPID-A-DISACCHARIDE SYNTHASE, MITOCHONDRIAL-RELATED"/>
    <property type="match status" value="1"/>
</dbReference>
<evidence type="ECO:0000256" key="9">
    <source>
        <dbReference type="ARBA" id="ARBA00048975"/>
    </source>
</evidence>
<dbReference type="PATRIC" id="fig|1286635.3.peg.2796"/>
<dbReference type="GO" id="GO:0009245">
    <property type="term" value="P:lipid A biosynthetic process"/>
    <property type="evidence" value="ECO:0007669"/>
    <property type="project" value="UniProtKB-UniRule"/>
</dbReference>
<keyword evidence="4" id="KW-0444">Lipid biosynthesis</keyword>
<dbReference type="Proteomes" id="UP000014216">
    <property type="component" value="Unassembled WGS sequence"/>
</dbReference>
<keyword evidence="5" id="KW-0441">Lipid A biosynthesis</keyword>
<dbReference type="SUPFAM" id="SSF53756">
    <property type="entry name" value="UDP-Glycosyltransferase/glycogen phosphorylase"/>
    <property type="match status" value="1"/>
</dbReference>
<dbReference type="EC" id="2.4.1.182" evidence="2 10"/>
<comment type="function">
    <text evidence="1">Condensation of UDP-2,3-diacylglucosamine and 2,3-diacylglucosamine-1-phosphate to form lipid A disaccharide, a precursor of lipid A, a phosphorylated glycolipid that anchors the lipopolysaccharide to the outer membrane of the cell.</text>
</comment>
<dbReference type="AlphaFoldDB" id="S0G1N9"/>
<evidence type="ECO:0000313" key="11">
    <source>
        <dbReference type="EMBL" id="EMS79394.1"/>
    </source>
</evidence>
<keyword evidence="6 11" id="KW-0328">Glycosyltransferase</keyword>
<dbReference type="RefSeq" id="WP_006966524.1">
    <property type="nucleotide sequence ID" value="NZ_APJX01000005.1"/>
</dbReference>
<keyword evidence="8" id="KW-0443">Lipid metabolism</keyword>
<keyword evidence="12" id="KW-1185">Reference proteome</keyword>
<evidence type="ECO:0000256" key="3">
    <source>
        <dbReference type="ARBA" id="ARBA00020902"/>
    </source>
</evidence>
<evidence type="ECO:0000256" key="2">
    <source>
        <dbReference type="ARBA" id="ARBA00012687"/>
    </source>
</evidence>
<dbReference type="GO" id="GO:0005543">
    <property type="term" value="F:phospholipid binding"/>
    <property type="evidence" value="ECO:0007669"/>
    <property type="project" value="TreeGrafter"/>
</dbReference>
<proteinExistence type="predicted"/>
<dbReference type="Pfam" id="PF02684">
    <property type="entry name" value="LpxB"/>
    <property type="match status" value="1"/>
</dbReference>
<reference evidence="11 12" key="1">
    <citation type="journal article" date="2013" name="Genome Announc.">
        <title>Draft Genome Sequence of Desulfotignum phosphitoxidans DSM 13687 Strain FiPS-3.</title>
        <authorList>
            <person name="Poehlein A."/>
            <person name="Daniel R."/>
            <person name="Simeonova D.D."/>
        </authorList>
    </citation>
    <scope>NUCLEOTIDE SEQUENCE [LARGE SCALE GENOMIC DNA]</scope>
    <source>
        <strain evidence="11 12">DSM 13687</strain>
    </source>
</reference>
<protein>
    <recommendedName>
        <fullName evidence="3 10">Lipid-A-disaccharide synthase</fullName>
        <ecNumber evidence="2 10">2.4.1.182</ecNumber>
    </recommendedName>
</protein>
<sequence>MKDSGRHVLILAGEPSGDVHGAGLITAMRKQDPSLKFYGIGGTCMAKAGAHLFFSIDELSAMGLLEVIRQIRPVKQAFDLFKHHLKILDPELVILVDYPGFNLRAAAHARTHSQANVFYYITPKVWAWNPARLKQMTHRVDHAALIFPFEEKIYKKAGIPATYVGNPLLDQYPVPLQKSIESHTDASKQRIIGLLPGSRKNEIQTLLTPMLNAARKIHGNRPHVRFLVSAADAIPFNMIESKVAAAGNPELFHIISGNPRQIFEQADMLIAASGTITLEAALCKIPTVIVYKMSYLTYRLARAVVKVNYAGLANIIMGKEVMPELLQDAATPENIRFAALYMLDHLNEYRQKLAPVRQLLGGPGAADRAAEIALDLKNRPQNR</sequence>
<comment type="catalytic activity">
    <reaction evidence="9">
        <text>a lipid X + a UDP-2-N,3-O-bis[(3R)-3-hydroxyacyl]-alpha-D-glucosamine = a lipid A disaccharide + UDP + H(+)</text>
        <dbReference type="Rhea" id="RHEA:67828"/>
        <dbReference type="ChEBI" id="CHEBI:15378"/>
        <dbReference type="ChEBI" id="CHEBI:58223"/>
        <dbReference type="ChEBI" id="CHEBI:137748"/>
        <dbReference type="ChEBI" id="CHEBI:176338"/>
        <dbReference type="ChEBI" id="CHEBI:176343"/>
        <dbReference type="EC" id="2.4.1.182"/>
    </reaction>
</comment>
<evidence type="ECO:0000256" key="1">
    <source>
        <dbReference type="ARBA" id="ARBA00002056"/>
    </source>
</evidence>
<evidence type="ECO:0000256" key="5">
    <source>
        <dbReference type="ARBA" id="ARBA00022556"/>
    </source>
</evidence>
<dbReference type="GO" id="GO:0016020">
    <property type="term" value="C:membrane"/>
    <property type="evidence" value="ECO:0007669"/>
    <property type="project" value="GOC"/>
</dbReference>
<accession>S0G1N9</accession>
<evidence type="ECO:0000313" key="12">
    <source>
        <dbReference type="Proteomes" id="UP000014216"/>
    </source>
</evidence>
<dbReference type="NCBIfam" id="TIGR00215">
    <property type="entry name" value="lpxB"/>
    <property type="match status" value="1"/>
</dbReference>
<dbReference type="EMBL" id="APJX01000005">
    <property type="protein sequence ID" value="EMS79394.1"/>
    <property type="molecule type" value="Genomic_DNA"/>
</dbReference>
<evidence type="ECO:0000256" key="7">
    <source>
        <dbReference type="ARBA" id="ARBA00022679"/>
    </source>
</evidence>
<evidence type="ECO:0000256" key="10">
    <source>
        <dbReference type="NCBIfam" id="TIGR00215"/>
    </source>
</evidence>
<comment type="caution">
    <text evidence="11">The sequence shown here is derived from an EMBL/GenBank/DDBJ whole genome shotgun (WGS) entry which is preliminary data.</text>
</comment>
<evidence type="ECO:0000256" key="6">
    <source>
        <dbReference type="ARBA" id="ARBA00022676"/>
    </source>
</evidence>
<name>S0G1N9_9BACT</name>
<dbReference type="PANTHER" id="PTHR30372">
    <property type="entry name" value="LIPID-A-DISACCHARIDE SYNTHASE"/>
    <property type="match status" value="1"/>
</dbReference>
<organism evidence="11 12">
    <name type="scientific">Desulfotignum phosphitoxidans DSM 13687</name>
    <dbReference type="NCBI Taxonomy" id="1286635"/>
    <lineage>
        <taxon>Bacteria</taxon>
        <taxon>Pseudomonadati</taxon>
        <taxon>Thermodesulfobacteriota</taxon>
        <taxon>Desulfobacteria</taxon>
        <taxon>Desulfobacterales</taxon>
        <taxon>Desulfobacteraceae</taxon>
        <taxon>Desulfotignum</taxon>
    </lineage>
</organism>
<keyword evidence="7 11" id="KW-0808">Transferase</keyword>
<dbReference type="InterPro" id="IPR003835">
    <property type="entry name" value="Glyco_trans_19"/>
</dbReference>
<evidence type="ECO:0000256" key="8">
    <source>
        <dbReference type="ARBA" id="ARBA00023098"/>
    </source>
</evidence>